<organism evidence="1 2">
    <name type="scientific">Sungkyunkwania multivorans</name>
    <dbReference type="NCBI Taxonomy" id="1173618"/>
    <lineage>
        <taxon>Bacteria</taxon>
        <taxon>Pseudomonadati</taxon>
        <taxon>Bacteroidota</taxon>
        <taxon>Flavobacteriia</taxon>
        <taxon>Flavobacteriales</taxon>
        <taxon>Flavobacteriaceae</taxon>
        <taxon>Sungkyunkwania</taxon>
    </lineage>
</organism>
<evidence type="ECO:0000313" key="2">
    <source>
        <dbReference type="Proteomes" id="UP001596978"/>
    </source>
</evidence>
<dbReference type="EMBL" id="JBHTJH010000017">
    <property type="protein sequence ID" value="MFD0862927.1"/>
    <property type="molecule type" value="Genomic_DNA"/>
</dbReference>
<reference evidence="2" key="1">
    <citation type="journal article" date="2019" name="Int. J. Syst. Evol. Microbiol.">
        <title>The Global Catalogue of Microorganisms (GCM) 10K type strain sequencing project: providing services to taxonomists for standard genome sequencing and annotation.</title>
        <authorList>
            <consortium name="The Broad Institute Genomics Platform"/>
            <consortium name="The Broad Institute Genome Sequencing Center for Infectious Disease"/>
            <person name="Wu L."/>
            <person name="Ma J."/>
        </authorList>
    </citation>
    <scope>NUCLEOTIDE SEQUENCE [LARGE SCALE GENOMIC DNA]</scope>
    <source>
        <strain evidence="2">CCUG 62952</strain>
    </source>
</reference>
<gene>
    <name evidence="1" type="ORF">ACFQ1M_11995</name>
</gene>
<name>A0ABW3D0U8_9FLAO</name>
<protein>
    <submittedName>
        <fullName evidence="1">Uncharacterized protein</fullName>
    </submittedName>
</protein>
<keyword evidence="2" id="KW-1185">Reference proteome</keyword>
<accession>A0ABW3D0U8</accession>
<evidence type="ECO:0000313" key="1">
    <source>
        <dbReference type="EMBL" id="MFD0862927.1"/>
    </source>
</evidence>
<sequence length="49" mass="5514">MKKRNLSKTKKGISELKTFTITKLNNPNTIFGGWAGDTIWDTTSKNISK</sequence>
<dbReference type="Proteomes" id="UP001596978">
    <property type="component" value="Unassembled WGS sequence"/>
</dbReference>
<comment type="caution">
    <text evidence="1">The sequence shown here is derived from an EMBL/GenBank/DDBJ whole genome shotgun (WGS) entry which is preliminary data.</text>
</comment>
<proteinExistence type="predicted"/>
<dbReference type="RefSeq" id="WP_386408514.1">
    <property type="nucleotide sequence ID" value="NZ_JBHTJH010000017.1"/>
</dbReference>